<sequence length="342" mass="38313">MREDADSAPASAVPDGYVDIPFVVEPNYAGWRLDRYLCEKIRRMDLERVRGIILRGVLCDEYRLKPSTPVYPGLTFRIRRPASQEPVTPTVLPVVFSDDWLLVLDKPAGLPIHPTARYHKGTLVTLLRERFGERFAEPAHRLDRETSGLVVCGRTTESCRVLGGLFLSRDVHKEYLALCEGQPSEDTFAVDAPIAEGTDLIRIAVRIDPVAGKPSRTRFQVLQRFMHGGAPFALLRCFPETGRQHQIRIHLREAGFPLVGDKMYGPDPGYFDRFSKHSLEPEAWVRLRLPRHALHAERITFPHPGTGEPVTFASPLPDDLKDFIAGRAPVPVTGESEPSGTP</sequence>
<evidence type="ECO:0000313" key="5">
    <source>
        <dbReference type="EMBL" id="RKG98720.1"/>
    </source>
</evidence>
<dbReference type="PROSITE" id="PS01129">
    <property type="entry name" value="PSI_RLU"/>
    <property type="match status" value="1"/>
</dbReference>
<dbReference type="InterPro" id="IPR050188">
    <property type="entry name" value="RluA_PseudoU_synthase"/>
</dbReference>
<dbReference type="InterPro" id="IPR006225">
    <property type="entry name" value="PsdUridine_synth_RluC/D"/>
</dbReference>
<keyword evidence="3" id="KW-0413">Isomerase</keyword>
<dbReference type="InterPro" id="IPR006224">
    <property type="entry name" value="PsdUridine_synth_RluA-like_CS"/>
</dbReference>
<reference evidence="6" key="1">
    <citation type="submission" date="2018-09" db="EMBL/GenBank/DDBJ databases">
        <authorList>
            <person name="Livingstone P.G."/>
            <person name="Whitworth D.E."/>
        </authorList>
    </citation>
    <scope>NUCLEOTIDE SEQUENCE [LARGE SCALE GENOMIC DNA]</scope>
    <source>
        <strain evidence="6">CA043D</strain>
    </source>
</reference>
<comment type="similarity">
    <text evidence="1 3">Belongs to the pseudouridine synthase RluA family.</text>
</comment>
<keyword evidence="6" id="KW-1185">Reference proteome</keyword>
<dbReference type="InterPro" id="IPR006145">
    <property type="entry name" value="PsdUridine_synth_RsuA/RluA"/>
</dbReference>
<dbReference type="Proteomes" id="UP000268313">
    <property type="component" value="Unassembled WGS sequence"/>
</dbReference>
<evidence type="ECO:0000259" key="4">
    <source>
        <dbReference type="Pfam" id="PF00849"/>
    </source>
</evidence>
<comment type="catalytic activity">
    <reaction evidence="3">
        <text>a uridine in RNA = a pseudouridine in RNA</text>
        <dbReference type="Rhea" id="RHEA:48348"/>
        <dbReference type="Rhea" id="RHEA-COMP:12068"/>
        <dbReference type="Rhea" id="RHEA-COMP:12069"/>
        <dbReference type="ChEBI" id="CHEBI:65314"/>
        <dbReference type="ChEBI" id="CHEBI:65315"/>
    </reaction>
</comment>
<comment type="caution">
    <text evidence="5">The sequence shown here is derived from an EMBL/GenBank/DDBJ whole genome shotgun (WGS) entry which is preliminary data.</text>
</comment>
<dbReference type="EC" id="5.4.99.-" evidence="3"/>
<dbReference type="InterPro" id="IPR020103">
    <property type="entry name" value="PsdUridine_synth_cat_dom_sf"/>
</dbReference>
<dbReference type="GO" id="GO:0009982">
    <property type="term" value="F:pseudouridine synthase activity"/>
    <property type="evidence" value="ECO:0007669"/>
    <property type="project" value="InterPro"/>
</dbReference>
<dbReference type="GO" id="GO:0000455">
    <property type="term" value="P:enzyme-directed rRNA pseudouridine synthesis"/>
    <property type="evidence" value="ECO:0007669"/>
    <property type="project" value="TreeGrafter"/>
</dbReference>
<protein>
    <recommendedName>
        <fullName evidence="3">Pseudouridine synthase</fullName>
        <ecNumber evidence="3">5.4.99.-</ecNumber>
    </recommendedName>
</protein>
<evidence type="ECO:0000256" key="1">
    <source>
        <dbReference type="ARBA" id="ARBA00010876"/>
    </source>
</evidence>
<dbReference type="GO" id="GO:0003723">
    <property type="term" value="F:RNA binding"/>
    <property type="evidence" value="ECO:0007669"/>
    <property type="project" value="InterPro"/>
</dbReference>
<dbReference type="PANTHER" id="PTHR21600">
    <property type="entry name" value="MITOCHONDRIAL RNA PSEUDOURIDINE SYNTHASE"/>
    <property type="match status" value="1"/>
</dbReference>
<feature type="domain" description="Pseudouridine synthase RsuA/RluA-like" evidence="4">
    <location>
        <begin position="101"/>
        <end position="252"/>
    </location>
</feature>
<dbReference type="SUPFAM" id="SSF55120">
    <property type="entry name" value="Pseudouridine synthase"/>
    <property type="match status" value="1"/>
</dbReference>
<dbReference type="EMBL" id="RAWE01000134">
    <property type="protein sequence ID" value="RKG98720.1"/>
    <property type="molecule type" value="Genomic_DNA"/>
</dbReference>
<feature type="active site" evidence="2">
    <location>
        <position position="143"/>
    </location>
</feature>
<dbReference type="NCBIfam" id="TIGR00005">
    <property type="entry name" value="rluA_subfam"/>
    <property type="match status" value="1"/>
</dbReference>
<comment type="function">
    <text evidence="3">Responsible for synthesis of pseudouridine from uracil.</text>
</comment>
<accession>A0A3A8K3N8</accession>
<dbReference type="PANTHER" id="PTHR21600:SF87">
    <property type="entry name" value="RNA PSEUDOURIDYLATE SYNTHASE DOMAIN-CONTAINING PROTEIN 1"/>
    <property type="match status" value="1"/>
</dbReference>
<dbReference type="RefSeq" id="WP_120605753.1">
    <property type="nucleotide sequence ID" value="NZ_JABFJX010000147.1"/>
</dbReference>
<dbReference type="Pfam" id="PF00849">
    <property type="entry name" value="PseudoU_synth_2"/>
    <property type="match status" value="1"/>
</dbReference>
<dbReference type="AlphaFoldDB" id="A0A3A8K3N8"/>
<evidence type="ECO:0000256" key="3">
    <source>
        <dbReference type="RuleBase" id="RU362028"/>
    </source>
</evidence>
<evidence type="ECO:0000313" key="6">
    <source>
        <dbReference type="Proteomes" id="UP000268313"/>
    </source>
</evidence>
<organism evidence="5 6">
    <name type="scientific">Corallococcus carmarthensis</name>
    <dbReference type="NCBI Taxonomy" id="2316728"/>
    <lineage>
        <taxon>Bacteria</taxon>
        <taxon>Pseudomonadati</taxon>
        <taxon>Myxococcota</taxon>
        <taxon>Myxococcia</taxon>
        <taxon>Myxococcales</taxon>
        <taxon>Cystobacterineae</taxon>
        <taxon>Myxococcaceae</taxon>
        <taxon>Corallococcus</taxon>
    </lineage>
</organism>
<dbReference type="GO" id="GO:0140098">
    <property type="term" value="F:catalytic activity, acting on RNA"/>
    <property type="evidence" value="ECO:0007669"/>
    <property type="project" value="UniProtKB-ARBA"/>
</dbReference>
<name>A0A3A8K3N8_9BACT</name>
<gene>
    <name evidence="5" type="ORF">D7X32_28725</name>
</gene>
<proteinExistence type="inferred from homology"/>
<dbReference type="CDD" id="cd02869">
    <property type="entry name" value="PseudoU_synth_RluA_like"/>
    <property type="match status" value="1"/>
</dbReference>
<dbReference type="OrthoDB" id="128480at2"/>
<evidence type="ECO:0000256" key="2">
    <source>
        <dbReference type="PIRSR" id="PIRSR606225-1"/>
    </source>
</evidence>
<dbReference type="Gene3D" id="3.30.2350.10">
    <property type="entry name" value="Pseudouridine synthase"/>
    <property type="match status" value="1"/>
</dbReference>